<dbReference type="AlphaFoldDB" id="A0AAD1T689"/>
<organism evidence="2 3">
    <name type="scientific">Pelobates cultripes</name>
    <name type="common">Western spadefoot toad</name>
    <dbReference type="NCBI Taxonomy" id="61616"/>
    <lineage>
        <taxon>Eukaryota</taxon>
        <taxon>Metazoa</taxon>
        <taxon>Chordata</taxon>
        <taxon>Craniata</taxon>
        <taxon>Vertebrata</taxon>
        <taxon>Euteleostomi</taxon>
        <taxon>Amphibia</taxon>
        <taxon>Batrachia</taxon>
        <taxon>Anura</taxon>
        <taxon>Pelobatoidea</taxon>
        <taxon>Pelobatidae</taxon>
        <taxon>Pelobates</taxon>
    </lineage>
</organism>
<name>A0AAD1T689_PELCU</name>
<gene>
    <name evidence="2" type="ORF">PECUL_23A059938</name>
</gene>
<feature type="non-terminal residue" evidence="2">
    <location>
        <position position="93"/>
    </location>
</feature>
<dbReference type="EMBL" id="OW240920">
    <property type="protein sequence ID" value="CAH2315852.1"/>
    <property type="molecule type" value="Genomic_DNA"/>
</dbReference>
<feature type="non-terminal residue" evidence="2">
    <location>
        <position position="1"/>
    </location>
</feature>
<evidence type="ECO:0000313" key="2">
    <source>
        <dbReference type="EMBL" id="CAH2315852.1"/>
    </source>
</evidence>
<sequence length="93" mass="10869">LDSIEQHQSNHKHHHTSLQTTVTSQVQQLQQLTDKVDDLENSKARNCKDNCINPNINVYSLLHFIFYLTLIRNFTLNEHISMEQDKNSTKPKP</sequence>
<reference evidence="2" key="1">
    <citation type="submission" date="2022-03" db="EMBL/GenBank/DDBJ databases">
        <authorList>
            <person name="Alioto T."/>
            <person name="Alioto T."/>
            <person name="Gomez Garrido J."/>
        </authorList>
    </citation>
    <scope>NUCLEOTIDE SEQUENCE</scope>
</reference>
<evidence type="ECO:0000313" key="3">
    <source>
        <dbReference type="Proteomes" id="UP001295444"/>
    </source>
</evidence>
<feature type="region of interest" description="Disordered" evidence="1">
    <location>
        <begin position="1"/>
        <end position="24"/>
    </location>
</feature>
<keyword evidence="3" id="KW-1185">Reference proteome</keyword>
<proteinExistence type="predicted"/>
<dbReference type="Proteomes" id="UP001295444">
    <property type="component" value="Chromosome 09"/>
</dbReference>
<protein>
    <submittedName>
        <fullName evidence="2">Uncharacterized protein</fullName>
    </submittedName>
</protein>
<accession>A0AAD1T689</accession>
<evidence type="ECO:0000256" key="1">
    <source>
        <dbReference type="SAM" id="MobiDB-lite"/>
    </source>
</evidence>